<dbReference type="EMBL" id="VUNS01000066">
    <property type="protein sequence ID" value="MST99826.1"/>
    <property type="molecule type" value="Genomic_DNA"/>
</dbReference>
<protein>
    <submittedName>
        <fullName evidence="1">Uncharacterized protein</fullName>
    </submittedName>
</protein>
<comment type="caution">
    <text evidence="1">The sequence shown here is derived from an EMBL/GenBank/DDBJ whole genome shotgun (WGS) entry which is preliminary data.</text>
</comment>
<organism evidence="1 2">
    <name type="scientific">Victivallis lenta</name>
    <dbReference type="NCBI Taxonomy" id="2606640"/>
    <lineage>
        <taxon>Bacteria</taxon>
        <taxon>Pseudomonadati</taxon>
        <taxon>Lentisphaerota</taxon>
        <taxon>Lentisphaeria</taxon>
        <taxon>Victivallales</taxon>
        <taxon>Victivallaceae</taxon>
        <taxon>Victivallis</taxon>
    </lineage>
</organism>
<reference evidence="1 2" key="1">
    <citation type="submission" date="2019-08" db="EMBL/GenBank/DDBJ databases">
        <title>In-depth cultivation of the pig gut microbiome towards novel bacterial diversity and tailored functional studies.</title>
        <authorList>
            <person name="Wylensek D."/>
            <person name="Hitch T.C.A."/>
            <person name="Clavel T."/>
        </authorList>
    </citation>
    <scope>NUCLEOTIDE SEQUENCE [LARGE SCALE GENOMIC DNA]</scope>
    <source>
        <strain evidence="1 2">BBE-744-WT-12</strain>
    </source>
</reference>
<proteinExistence type="predicted"/>
<accession>A0A844G8Y4</accession>
<dbReference type="RefSeq" id="WP_154420977.1">
    <property type="nucleotide sequence ID" value="NZ_VUNS01000066.1"/>
</dbReference>
<dbReference type="AlphaFoldDB" id="A0A844G8Y4"/>
<name>A0A844G8Y4_9BACT</name>
<dbReference type="Proteomes" id="UP000435649">
    <property type="component" value="Unassembled WGS sequence"/>
</dbReference>
<keyword evidence="2" id="KW-1185">Reference proteome</keyword>
<sequence>MGRQVNFICSKEDIATIVEFIHTHDASLYEVCHVRKEYLRVDNLLAQKNQEYWICLNQYYQQMGGENIRSNYFHAEVIQFIKEAYIDEIFYCRIWAEFGFWTKINGADSYVYKSKDFEKFYSSLARFIKKKALVEKSKLFWFMHDAYQICKQRNLILPIPTSPKLQLELPKE</sequence>
<evidence type="ECO:0000313" key="1">
    <source>
        <dbReference type="EMBL" id="MST99826.1"/>
    </source>
</evidence>
<gene>
    <name evidence="1" type="ORF">FYJ85_22620</name>
</gene>
<evidence type="ECO:0000313" key="2">
    <source>
        <dbReference type="Proteomes" id="UP000435649"/>
    </source>
</evidence>